<dbReference type="SUPFAM" id="SSF46689">
    <property type="entry name" value="Homeodomain-like"/>
    <property type="match status" value="1"/>
</dbReference>
<dbReference type="GO" id="GO:0000976">
    <property type="term" value="F:transcription cis-regulatory region binding"/>
    <property type="evidence" value="ECO:0007669"/>
    <property type="project" value="TreeGrafter"/>
</dbReference>
<dbReference type="Pfam" id="PF02909">
    <property type="entry name" value="TetR_C_1"/>
    <property type="match status" value="1"/>
</dbReference>
<dbReference type="PANTHER" id="PTHR30055">
    <property type="entry name" value="HTH-TYPE TRANSCRIPTIONAL REGULATOR RUTR"/>
    <property type="match status" value="1"/>
</dbReference>
<dbReference type="InterPro" id="IPR004111">
    <property type="entry name" value="Repressor_TetR_C"/>
</dbReference>
<evidence type="ECO:0000313" key="7">
    <source>
        <dbReference type="Proteomes" id="UP000063699"/>
    </source>
</evidence>
<reference evidence="6 7" key="1">
    <citation type="submission" date="2015-07" db="EMBL/GenBank/DDBJ databases">
        <title>Genome sequencing of Kibdelosporangium phytohabitans.</title>
        <authorList>
            <person name="Qin S."/>
            <person name="Xing K."/>
        </authorList>
    </citation>
    <scope>NUCLEOTIDE SEQUENCE [LARGE SCALE GENOMIC DNA]</scope>
    <source>
        <strain evidence="6 7">KLBMP1111</strain>
    </source>
</reference>
<evidence type="ECO:0000259" key="5">
    <source>
        <dbReference type="Pfam" id="PF02909"/>
    </source>
</evidence>
<dbReference type="AlphaFoldDB" id="A0A0N9IHY1"/>
<dbReference type="KEGG" id="kphy:AOZ06_26990"/>
<dbReference type="GO" id="GO:0003700">
    <property type="term" value="F:DNA-binding transcription factor activity"/>
    <property type="evidence" value="ECO:0007669"/>
    <property type="project" value="TreeGrafter"/>
</dbReference>
<dbReference type="STRING" id="860235.AOZ06_26990"/>
<feature type="domain" description="Tetracycline repressor TetR C-terminal" evidence="5">
    <location>
        <begin position="88"/>
        <end position="233"/>
    </location>
</feature>
<dbReference type="Gene3D" id="1.10.10.60">
    <property type="entry name" value="Homeodomain-like"/>
    <property type="match status" value="1"/>
</dbReference>
<dbReference type="InterPro" id="IPR050109">
    <property type="entry name" value="HTH-type_TetR-like_transc_reg"/>
</dbReference>
<evidence type="ECO:0000256" key="2">
    <source>
        <dbReference type="ARBA" id="ARBA00023125"/>
    </source>
</evidence>
<name>A0A0N9IHY1_9PSEU</name>
<dbReference type="Pfam" id="PF00440">
    <property type="entry name" value="TetR_N"/>
    <property type="match status" value="1"/>
</dbReference>
<gene>
    <name evidence="6" type="ORF">AOZ06_26990</name>
</gene>
<dbReference type="Gene3D" id="1.10.357.10">
    <property type="entry name" value="Tetracycline Repressor, domain 2"/>
    <property type="match status" value="1"/>
</dbReference>
<evidence type="ECO:0000259" key="4">
    <source>
        <dbReference type="Pfam" id="PF00440"/>
    </source>
</evidence>
<keyword evidence="3" id="KW-0804">Transcription</keyword>
<evidence type="ECO:0000256" key="1">
    <source>
        <dbReference type="ARBA" id="ARBA00023015"/>
    </source>
</evidence>
<evidence type="ECO:0000313" key="6">
    <source>
        <dbReference type="EMBL" id="ALG15093.1"/>
    </source>
</evidence>
<evidence type="ECO:0000256" key="3">
    <source>
        <dbReference type="ARBA" id="ARBA00023163"/>
    </source>
</evidence>
<organism evidence="6 7">
    <name type="scientific">Kibdelosporangium phytohabitans</name>
    <dbReference type="NCBI Taxonomy" id="860235"/>
    <lineage>
        <taxon>Bacteria</taxon>
        <taxon>Bacillati</taxon>
        <taxon>Actinomycetota</taxon>
        <taxon>Actinomycetes</taxon>
        <taxon>Pseudonocardiales</taxon>
        <taxon>Pseudonocardiaceae</taxon>
        <taxon>Kibdelosporangium</taxon>
    </lineage>
</organism>
<dbReference type="Proteomes" id="UP000063699">
    <property type="component" value="Chromosome"/>
</dbReference>
<keyword evidence="2" id="KW-0238">DNA-binding</keyword>
<proteinExistence type="predicted"/>
<dbReference type="PANTHER" id="PTHR30055:SF151">
    <property type="entry name" value="TRANSCRIPTIONAL REGULATORY PROTEIN"/>
    <property type="match status" value="1"/>
</dbReference>
<dbReference type="InterPro" id="IPR009057">
    <property type="entry name" value="Homeodomain-like_sf"/>
</dbReference>
<keyword evidence="1" id="KW-0805">Transcription regulation</keyword>
<dbReference type="InterPro" id="IPR001647">
    <property type="entry name" value="HTH_TetR"/>
</dbReference>
<protein>
    <submittedName>
        <fullName evidence="6">TetR family transcriptional regulator</fullName>
    </submittedName>
</protein>
<keyword evidence="7" id="KW-1185">Reference proteome</keyword>
<sequence length="279" mass="30401">MNNRGSQVPDPERSTELLWGTRARRGLDLDTIVRTAVGIADAEGLGAVSMRRVAQQLGFTSMSLYRHVPGKAELVDLMRDAVMPPPAPDEDAADWRTGVETWARASLALYREHPWLLESGGSRTVPGPNTIAGFERALALVAATGLPPAQIVAVVTLVGGFVESAARQVVEVTAAERDTGVTHEEFWGSRGSLFEHLDRYPTLSRIYAEGGYDEPLDPFEFGLQRVLDGIATLIRDESRDDSRSCVVCGTPVETTGKGRPKAYCSRACQQRAYRDRTTG</sequence>
<dbReference type="GO" id="GO:0045892">
    <property type="term" value="P:negative regulation of DNA-templated transcription"/>
    <property type="evidence" value="ECO:0007669"/>
    <property type="project" value="InterPro"/>
</dbReference>
<dbReference type="EMBL" id="CP012752">
    <property type="protein sequence ID" value="ALG15093.1"/>
    <property type="molecule type" value="Genomic_DNA"/>
</dbReference>
<dbReference type="InterPro" id="IPR036271">
    <property type="entry name" value="Tet_transcr_reg_TetR-rel_C_sf"/>
</dbReference>
<dbReference type="SUPFAM" id="SSF48498">
    <property type="entry name" value="Tetracyclin repressor-like, C-terminal domain"/>
    <property type="match status" value="1"/>
</dbReference>
<feature type="domain" description="HTH tetR-type" evidence="4">
    <location>
        <begin position="32"/>
        <end position="76"/>
    </location>
</feature>
<accession>A0A0N9IHY1</accession>